<dbReference type="AlphaFoldDB" id="A0AAD6UZI0"/>
<evidence type="ECO:0000313" key="2">
    <source>
        <dbReference type="Proteomes" id="UP001219525"/>
    </source>
</evidence>
<protein>
    <submittedName>
        <fullName evidence="1">Uncharacterized protein</fullName>
    </submittedName>
</protein>
<dbReference type="Proteomes" id="UP001219525">
    <property type="component" value="Unassembled WGS sequence"/>
</dbReference>
<reference evidence="1" key="1">
    <citation type="submission" date="2023-03" db="EMBL/GenBank/DDBJ databases">
        <title>Massive genome expansion in bonnet fungi (Mycena s.s.) driven by repeated elements and novel gene families across ecological guilds.</title>
        <authorList>
            <consortium name="Lawrence Berkeley National Laboratory"/>
            <person name="Harder C.B."/>
            <person name="Miyauchi S."/>
            <person name="Viragh M."/>
            <person name="Kuo A."/>
            <person name="Thoen E."/>
            <person name="Andreopoulos B."/>
            <person name="Lu D."/>
            <person name="Skrede I."/>
            <person name="Drula E."/>
            <person name="Henrissat B."/>
            <person name="Morin E."/>
            <person name="Kohler A."/>
            <person name="Barry K."/>
            <person name="LaButti K."/>
            <person name="Morin E."/>
            <person name="Salamov A."/>
            <person name="Lipzen A."/>
            <person name="Mereny Z."/>
            <person name="Hegedus B."/>
            <person name="Baldrian P."/>
            <person name="Stursova M."/>
            <person name="Weitz H."/>
            <person name="Taylor A."/>
            <person name="Grigoriev I.V."/>
            <person name="Nagy L.G."/>
            <person name="Martin F."/>
            <person name="Kauserud H."/>
        </authorList>
    </citation>
    <scope>NUCLEOTIDE SEQUENCE</scope>
    <source>
        <strain evidence="1">9144</strain>
    </source>
</reference>
<keyword evidence="2" id="KW-1185">Reference proteome</keyword>
<sequence>WVPIVMTYSNGATAVHYRIHFLYLFRGLAQRCEEIDHDVVDFSDAQRNGFIEAFTDFWREFAHHGRSEHDLKKAASELLKGCRQHFDNQITRIAKISRIVGPERHSRFRKLARELRIQRTMKELSACANALILEFPGAKPWAEWWMRPSHASTLFYVASGMARSLLESLPATTNGAESMHHKTYRMI</sequence>
<evidence type="ECO:0000313" key="1">
    <source>
        <dbReference type="EMBL" id="KAJ7196027.1"/>
    </source>
</evidence>
<organism evidence="1 2">
    <name type="scientific">Mycena pura</name>
    <dbReference type="NCBI Taxonomy" id="153505"/>
    <lineage>
        <taxon>Eukaryota</taxon>
        <taxon>Fungi</taxon>
        <taxon>Dikarya</taxon>
        <taxon>Basidiomycota</taxon>
        <taxon>Agaricomycotina</taxon>
        <taxon>Agaricomycetes</taxon>
        <taxon>Agaricomycetidae</taxon>
        <taxon>Agaricales</taxon>
        <taxon>Marasmiineae</taxon>
        <taxon>Mycenaceae</taxon>
        <taxon>Mycena</taxon>
    </lineage>
</organism>
<dbReference type="EMBL" id="JARJCW010000086">
    <property type="protein sequence ID" value="KAJ7196027.1"/>
    <property type="molecule type" value="Genomic_DNA"/>
</dbReference>
<accession>A0AAD6UZI0</accession>
<gene>
    <name evidence="1" type="ORF">GGX14DRAFT_307067</name>
</gene>
<proteinExistence type="predicted"/>
<feature type="non-terminal residue" evidence="1">
    <location>
        <position position="187"/>
    </location>
</feature>
<name>A0AAD6UZI0_9AGAR</name>
<comment type="caution">
    <text evidence="1">The sequence shown here is derived from an EMBL/GenBank/DDBJ whole genome shotgun (WGS) entry which is preliminary data.</text>
</comment>
<feature type="non-terminal residue" evidence="1">
    <location>
        <position position="1"/>
    </location>
</feature>